<proteinExistence type="predicted"/>
<evidence type="ECO:0000256" key="1">
    <source>
        <dbReference type="ARBA" id="ARBA00022723"/>
    </source>
</evidence>
<dbReference type="EMBL" id="JYDI01000198">
    <property type="protein sequence ID" value="KRY48748.1"/>
    <property type="molecule type" value="Genomic_DNA"/>
</dbReference>
<keyword evidence="1" id="KW-0479">Metal-binding</keyword>
<accession>A0A0V1CID4</accession>
<dbReference type="AlphaFoldDB" id="A0A0V1CID4"/>
<dbReference type="FunFam" id="2.120.10.30:FF:000013">
    <property type="entry name" value="E3 ubiquitin-protein ligase TRIM71"/>
    <property type="match status" value="1"/>
</dbReference>
<feature type="coiled-coil region" evidence="7">
    <location>
        <begin position="172"/>
        <end position="224"/>
    </location>
</feature>
<gene>
    <name evidence="11" type="primary">nhl-1</name>
    <name evidence="11" type="ORF">T03_9140</name>
</gene>
<feature type="compositionally biased region" description="Basic and acidic residues" evidence="8">
    <location>
        <begin position="374"/>
        <end position="391"/>
    </location>
</feature>
<dbReference type="PANTHER" id="PTHR24104:SF47">
    <property type="entry name" value="E3 UBIQUITIN-PROTEIN LIGASE NHLRC1"/>
    <property type="match status" value="1"/>
</dbReference>
<dbReference type="InterPro" id="IPR001258">
    <property type="entry name" value="NHL_repeat"/>
</dbReference>
<dbReference type="Pfam" id="PF00097">
    <property type="entry name" value="zf-C3HC4"/>
    <property type="match status" value="1"/>
</dbReference>
<evidence type="ECO:0000259" key="10">
    <source>
        <dbReference type="PROSITE" id="PS50119"/>
    </source>
</evidence>
<comment type="caution">
    <text evidence="11">The sequence shown here is derived from an EMBL/GenBank/DDBJ whole genome shotgun (WGS) entry which is preliminary data.</text>
</comment>
<evidence type="ECO:0000256" key="5">
    <source>
        <dbReference type="PROSITE-ProRule" id="PRU00024"/>
    </source>
</evidence>
<dbReference type="SUPFAM" id="SSF101898">
    <property type="entry name" value="NHL repeat"/>
    <property type="match status" value="1"/>
</dbReference>
<sequence>MESNPCESSCNCKKQTKVDMEENIGILHHQTSSSKQQPDWVNPLEKIEELLTCAICLDRYKHPKVLPCQHSFCLEPCLDGLIDVIRRTVKCPECRIEHLVPPDGARGFPTNYTLVGFLEIHLQATEQSTSELEAYIRSYNMERCKICDEKAALRLCSHCNKKICQECQNNHVEMMKRDLNRLMNQVKRVAGRITDWTDCIIRATENLNLQADSLKEEIRECLRRLYKEVKKREEVLLAEVDTYCSIEKRILKSVQEAFDFESNNINEAVARVESYQKGERNMTLDVLVRYKQMFFDGLEHLRSFTPDVDALCNKRLRFAVNTSTATLASMIAHFGEIQVCHFMTNISLQNSDIMVPRFLRVDLESDELNFEKRERSTALRHHEEQPLEGKKTSMLTEESNKTGRKANRLSTYKPSEVYESHRQSERVHVDICEAFASSPWQFGIHEPDPDQPTCSNVAYVDYKRPKIRTQSSDDPDDELNTRVANIRRDFESRRRQLDQQIHTIVHQGNSVKSSQPTSIVDDRINELNTDEEMDIQQIPIQVFTSTIASCSWPAVVVVDDEADSSPEEILDDHHQNVASADNNNAASTSLSLFNDDDERKAKRRSFVSDDKSDNKRDLNESNRRWSNKIPPTTSMKQAPFSCDKIPVKRYTYTNNAPKNNYARKGRMIVKFGEKGDSLGQFNWPRGIALSSNGREVIVCDSSNHRLQVFDLHGHFLRSYGKYGNGSGEFDSPAGVAVNHCNQLIVSDRYNHRLQILDPNGRSVRILGCHGQNNGRFNNPWGLTIGSHGIIYVCDRDNHRVQVLQSDGSFYAKFGELGSREGQFQHPHFIVANHHDQLIVSDTSNHRIQVFDQNGQFQFAFGSEGHHEGQFKYPKGVAIDDQEFIFVADSGNSRVQIFYPDGRFFAQFGSWGNGDGELRSLEDLKVTSDVDERLYPFKGRCQFRQYMPKKPAKYGIKFWVACCSKSSYAWNMQIYTGKPSSGTREKNQGMRVVLDMVYNPSENVTVDERLYPFKGRCQFRQYMPKKPAKYGIKFWVACCSKSSYAWNMQIYTGKPSSGTREKNQGMRVVLDMPELPREVLQLQGRKLNSSTFAFSEDCTIVSCRPKKNKNVMVLSTMHNDNRVSDGKGDKPDIILHYNNTKVIFYNIIDVSAHNAYVLRTEKHPAWNVGRLHKRRLFLEELGKALVQPEMMRRKTLPRTAAAKSAIERLRKDADQAVSLIGIQVVKKEPDVNCVFQVTTRQAYVCVNVHPPYTDILKK</sequence>
<dbReference type="GO" id="GO:0000209">
    <property type="term" value="P:protein polyubiquitination"/>
    <property type="evidence" value="ECO:0007669"/>
    <property type="project" value="TreeGrafter"/>
</dbReference>
<evidence type="ECO:0000259" key="9">
    <source>
        <dbReference type="PROSITE" id="PS50089"/>
    </source>
</evidence>
<protein>
    <submittedName>
        <fullName evidence="11">RING finger protein nhl-1</fullName>
    </submittedName>
</protein>
<dbReference type="PANTHER" id="PTHR24104">
    <property type="entry name" value="E3 UBIQUITIN-PROTEIN LIGASE NHLRC1-RELATED"/>
    <property type="match status" value="1"/>
</dbReference>
<dbReference type="Pfam" id="PF01436">
    <property type="entry name" value="NHL"/>
    <property type="match status" value="5"/>
</dbReference>
<evidence type="ECO:0000256" key="6">
    <source>
        <dbReference type="PROSITE-ProRule" id="PRU00504"/>
    </source>
</evidence>
<dbReference type="InterPro" id="IPR001841">
    <property type="entry name" value="Znf_RING"/>
</dbReference>
<dbReference type="InterPro" id="IPR000315">
    <property type="entry name" value="Znf_B-box"/>
</dbReference>
<feature type="domain" description="RING-type" evidence="9">
    <location>
        <begin position="53"/>
        <end position="95"/>
    </location>
</feature>
<dbReference type="InterPro" id="IPR013083">
    <property type="entry name" value="Znf_RING/FYVE/PHD"/>
</dbReference>
<feature type="repeat" description="NHL" evidence="6">
    <location>
        <begin position="716"/>
        <end position="759"/>
    </location>
</feature>
<feature type="region of interest" description="Disordered" evidence="8">
    <location>
        <begin position="374"/>
        <end position="417"/>
    </location>
</feature>
<keyword evidence="3 5" id="KW-0863">Zinc-finger</keyword>
<dbReference type="OMA" id="EEYIHRY"/>
<keyword evidence="2" id="KW-0677">Repeat</keyword>
<feature type="domain" description="B box-type" evidence="10">
    <location>
        <begin position="139"/>
        <end position="182"/>
    </location>
</feature>
<feature type="repeat" description="NHL" evidence="6">
    <location>
        <begin position="812"/>
        <end position="853"/>
    </location>
</feature>
<keyword evidence="7" id="KW-0175">Coiled coil</keyword>
<evidence type="ECO:0000256" key="2">
    <source>
        <dbReference type="ARBA" id="ARBA00022737"/>
    </source>
</evidence>
<feature type="compositionally biased region" description="Basic and acidic residues" evidence="8">
    <location>
        <begin position="606"/>
        <end position="623"/>
    </location>
</feature>
<dbReference type="InterPro" id="IPR018957">
    <property type="entry name" value="Znf_C3HC4_RING-type"/>
</dbReference>
<dbReference type="GO" id="GO:0043161">
    <property type="term" value="P:proteasome-mediated ubiquitin-dependent protein catabolic process"/>
    <property type="evidence" value="ECO:0007669"/>
    <property type="project" value="TreeGrafter"/>
</dbReference>
<feature type="repeat" description="NHL" evidence="6">
    <location>
        <begin position="857"/>
        <end position="900"/>
    </location>
</feature>
<dbReference type="PROSITE" id="PS51125">
    <property type="entry name" value="NHL"/>
    <property type="match status" value="5"/>
</dbReference>
<dbReference type="PROSITE" id="PS50089">
    <property type="entry name" value="ZF_RING_2"/>
    <property type="match status" value="1"/>
</dbReference>
<feature type="repeat" description="NHL" evidence="6">
    <location>
        <begin position="670"/>
        <end position="712"/>
    </location>
</feature>
<evidence type="ECO:0000313" key="11">
    <source>
        <dbReference type="EMBL" id="KRY48748.1"/>
    </source>
</evidence>
<dbReference type="OrthoDB" id="342730at2759"/>
<dbReference type="SMART" id="SM00184">
    <property type="entry name" value="RING"/>
    <property type="match status" value="1"/>
</dbReference>
<feature type="region of interest" description="Disordered" evidence="8">
    <location>
        <begin position="601"/>
        <end position="638"/>
    </location>
</feature>
<dbReference type="Gene3D" id="2.120.10.30">
    <property type="entry name" value="TolB, C-terminal domain"/>
    <property type="match status" value="3"/>
</dbReference>
<evidence type="ECO:0000256" key="8">
    <source>
        <dbReference type="SAM" id="MobiDB-lite"/>
    </source>
</evidence>
<dbReference type="InterPro" id="IPR029526">
    <property type="entry name" value="PGBD"/>
</dbReference>
<dbReference type="CDD" id="cd14954">
    <property type="entry name" value="NHL_TRIM71_like"/>
    <property type="match status" value="1"/>
</dbReference>
<organism evidence="11 12">
    <name type="scientific">Trichinella britovi</name>
    <name type="common">Parasitic roundworm</name>
    <dbReference type="NCBI Taxonomy" id="45882"/>
    <lineage>
        <taxon>Eukaryota</taxon>
        <taxon>Metazoa</taxon>
        <taxon>Ecdysozoa</taxon>
        <taxon>Nematoda</taxon>
        <taxon>Enoplea</taxon>
        <taxon>Dorylaimia</taxon>
        <taxon>Trichinellida</taxon>
        <taxon>Trichinellidae</taxon>
        <taxon>Trichinella</taxon>
    </lineage>
</organism>
<dbReference type="Gene3D" id="3.30.40.10">
    <property type="entry name" value="Zinc/RING finger domain, C3HC4 (zinc finger)"/>
    <property type="match status" value="1"/>
</dbReference>
<dbReference type="GO" id="GO:0008270">
    <property type="term" value="F:zinc ion binding"/>
    <property type="evidence" value="ECO:0007669"/>
    <property type="project" value="UniProtKB-KW"/>
</dbReference>
<dbReference type="InterPro" id="IPR050952">
    <property type="entry name" value="TRIM-NHL_E3_ligases"/>
</dbReference>
<evidence type="ECO:0000256" key="4">
    <source>
        <dbReference type="ARBA" id="ARBA00022833"/>
    </source>
</evidence>
<dbReference type="InterPro" id="IPR011042">
    <property type="entry name" value="6-blade_b-propeller_TolB-like"/>
</dbReference>
<reference evidence="11 12" key="1">
    <citation type="submission" date="2015-01" db="EMBL/GenBank/DDBJ databases">
        <title>Evolution of Trichinella species and genotypes.</title>
        <authorList>
            <person name="Korhonen P.K."/>
            <person name="Edoardo P."/>
            <person name="Giuseppe L.R."/>
            <person name="Gasser R.B."/>
        </authorList>
    </citation>
    <scope>NUCLEOTIDE SEQUENCE [LARGE SCALE GENOMIC DNA]</scope>
    <source>
        <strain evidence="11">ISS120</strain>
    </source>
</reference>
<keyword evidence="12" id="KW-1185">Reference proteome</keyword>
<name>A0A0V1CID4_TRIBR</name>
<dbReference type="SUPFAM" id="SSF57850">
    <property type="entry name" value="RING/U-box"/>
    <property type="match status" value="1"/>
</dbReference>
<dbReference type="Pfam" id="PF13843">
    <property type="entry name" value="DDE_Tnp_1_7"/>
    <property type="match status" value="1"/>
</dbReference>
<dbReference type="GO" id="GO:0061630">
    <property type="term" value="F:ubiquitin protein ligase activity"/>
    <property type="evidence" value="ECO:0007669"/>
    <property type="project" value="TreeGrafter"/>
</dbReference>
<dbReference type="Proteomes" id="UP000054653">
    <property type="component" value="Unassembled WGS sequence"/>
</dbReference>
<dbReference type="STRING" id="45882.A0A0V1CID4"/>
<evidence type="ECO:0000313" key="12">
    <source>
        <dbReference type="Proteomes" id="UP000054653"/>
    </source>
</evidence>
<dbReference type="PROSITE" id="PS50119">
    <property type="entry name" value="ZF_BBOX"/>
    <property type="match status" value="1"/>
</dbReference>
<dbReference type="CDD" id="cd16524">
    <property type="entry name" value="RING-HC_NHL-1-like"/>
    <property type="match status" value="1"/>
</dbReference>
<dbReference type="FunFam" id="2.120.10.30:FF:000037">
    <property type="entry name" value="Uncharacterized protein, isoform E"/>
    <property type="match status" value="1"/>
</dbReference>
<evidence type="ECO:0000256" key="3">
    <source>
        <dbReference type="ARBA" id="ARBA00022771"/>
    </source>
</evidence>
<evidence type="ECO:0000256" key="7">
    <source>
        <dbReference type="SAM" id="Coils"/>
    </source>
</evidence>
<keyword evidence="4" id="KW-0862">Zinc</keyword>
<feature type="repeat" description="NHL" evidence="6">
    <location>
        <begin position="763"/>
        <end position="806"/>
    </location>
</feature>